<organism evidence="5 6">
    <name type="scientific">Roseomonas genomospecies 6</name>
    <dbReference type="NCBI Taxonomy" id="214106"/>
    <lineage>
        <taxon>Bacteria</taxon>
        <taxon>Pseudomonadati</taxon>
        <taxon>Pseudomonadota</taxon>
        <taxon>Alphaproteobacteria</taxon>
        <taxon>Acetobacterales</taxon>
        <taxon>Roseomonadaceae</taxon>
        <taxon>Roseomonas</taxon>
    </lineage>
</organism>
<dbReference type="SUPFAM" id="SSF46689">
    <property type="entry name" value="Homeodomain-like"/>
    <property type="match status" value="2"/>
</dbReference>
<dbReference type="SMART" id="SM00342">
    <property type="entry name" value="HTH_ARAC"/>
    <property type="match status" value="1"/>
</dbReference>
<dbReference type="Gene3D" id="1.10.10.60">
    <property type="entry name" value="Homeodomain-like"/>
    <property type="match status" value="2"/>
</dbReference>
<dbReference type="PRINTS" id="PR00032">
    <property type="entry name" value="HTHARAC"/>
</dbReference>
<gene>
    <name evidence="5" type="ORF">DS843_16275</name>
</gene>
<comment type="caution">
    <text evidence="5">The sequence shown here is derived from an EMBL/GenBank/DDBJ whole genome shotgun (WGS) entry which is preliminary data.</text>
</comment>
<dbReference type="EMBL" id="QOKW01000012">
    <property type="protein sequence ID" value="KAA0679494.1"/>
    <property type="molecule type" value="Genomic_DNA"/>
</dbReference>
<evidence type="ECO:0000256" key="1">
    <source>
        <dbReference type="ARBA" id="ARBA00023015"/>
    </source>
</evidence>
<dbReference type="Proteomes" id="UP000480854">
    <property type="component" value="Unassembled WGS sequence"/>
</dbReference>
<keyword evidence="3" id="KW-0804">Transcription</keyword>
<dbReference type="GO" id="GO:0003700">
    <property type="term" value="F:DNA-binding transcription factor activity"/>
    <property type="evidence" value="ECO:0007669"/>
    <property type="project" value="InterPro"/>
</dbReference>
<dbReference type="OrthoDB" id="110167at2"/>
<dbReference type="Pfam" id="PF12833">
    <property type="entry name" value="HTH_18"/>
    <property type="match status" value="1"/>
</dbReference>
<dbReference type="AlphaFoldDB" id="A0A9W7NIC2"/>
<dbReference type="GO" id="GO:0043565">
    <property type="term" value="F:sequence-specific DNA binding"/>
    <property type="evidence" value="ECO:0007669"/>
    <property type="project" value="InterPro"/>
</dbReference>
<dbReference type="InterPro" id="IPR050204">
    <property type="entry name" value="AraC_XylS_family_regulators"/>
</dbReference>
<evidence type="ECO:0000313" key="6">
    <source>
        <dbReference type="Proteomes" id="UP000480854"/>
    </source>
</evidence>
<keyword evidence="1" id="KW-0805">Transcription regulation</keyword>
<evidence type="ECO:0000256" key="2">
    <source>
        <dbReference type="ARBA" id="ARBA00023125"/>
    </source>
</evidence>
<keyword evidence="6" id="KW-1185">Reference proteome</keyword>
<dbReference type="InterPro" id="IPR018060">
    <property type="entry name" value="HTH_AraC"/>
</dbReference>
<dbReference type="PANTHER" id="PTHR46796">
    <property type="entry name" value="HTH-TYPE TRANSCRIPTIONAL ACTIVATOR RHAS-RELATED"/>
    <property type="match status" value="1"/>
</dbReference>
<dbReference type="PROSITE" id="PS01124">
    <property type="entry name" value="HTH_ARAC_FAMILY_2"/>
    <property type="match status" value="1"/>
</dbReference>
<evidence type="ECO:0000256" key="3">
    <source>
        <dbReference type="ARBA" id="ARBA00023163"/>
    </source>
</evidence>
<reference evidence="5 6" key="1">
    <citation type="submission" date="2018-07" db="EMBL/GenBank/DDBJ databases">
        <title>Genome sequence of Azospirillum sp. ATCC 49961.</title>
        <authorList>
            <person name="Sant'Anna F.H."/>
            <person name="Baldani J.I."/>
            <person name="Zilli J.E."/>
            <person name="Reis V.M."/>
            <person name="Hartmann A."/>
            <person name="Cruz L."/>
            <person name="de Souza E.M."/>
            <person name="de Oliveira Pedrosa F."/>
            <person name="Passaglia L.M.P."/>
        </authorList>
    </citation>
    <scope>NUCLEOTIDE SEQUENCE [LARGE SCALE GENOMIC DNA]</scope>
    <source>
        <strain evidence="5 6">ATCC 49961</strain>
    </source>
</reference>
<protein>
    <submittedName>
        <fullName evidence="5">AraC family transcriptional regulator</fullName>
    </submittedName>
</protein>
<feature type="domain" description="HTH araC/xylS-type" evidence="4">
    <location>
        <begin position="187"/>
        <end position="285"/>
    </location>
</feature>
<dbReference type="PANTHER" id="PTHR46796:SF6">
    <property type="entry name" value="ARAC SUBFAMILY"/>
    <property type="match status" value="1"/>
</dbReference>
<dbReference type="InterPro" id="IPR009057">
    <property type="entry name" value="Homeodomain-like_sf"/>
</dbReference>
<accession>A0A9W7NIC2</accession>
<dbReference type="InterPro" id="IPR020449">
    <property type="entry name" value="Tscrpt_reg_AraC-type_HTH"/>
</dbReference>
<sequence length="287" mass="31094">MGGYRLDPIPPDQERPVVREWTLNGLILQSIASPAITARGGHGGPAICSLFRASPGLVAINSDRLRKLDSAPGDLSYFPGGTEFHIACDAPHHYAIVSMTPERLASITADICDDGPAALGVSVPIRTPNALHLTRLLHNVVITADGESWGPLYLESLLTLIAAEAIRQARRAPTPVVRSSLSPAVLRRVLDHVEEHLAEELSLESLASVAGLSPYHFARCFRQDTGKPPCRYVMERRLERAGSLLATTTLPIADVAARCGFPNPTHFSTVFRKVLGVTPMQYRADRS</sequence>
<evidence type="ECO:0000259" key="4">
    <source>
        <dbReference type="PROSITE" id="PS01124"/>
    </source>
</evidence>
<dbReference type="RefSeq" id="WP_149469945.1">
    <property type="nucleotide sequence ID" value="NZ_QOKW01000012.1"/>
</dbReference>
<name>A0A9W7NIC2_9PROT</name>
<evidence type="ECO:0000313" key="5">
    <source>
        <dbReference type="EMBL" id="KAA0679494.1"/>
    </source>
</evidence>
<keyword evidence="2" id="KW-0238">DNA-binding</keyword>
<proteinExistence type="predicted"/>